<dbReference type="InterPro" id="IPR013078">
    <property type="entry name" value="His_Pase_superF_clade-1"/>
</dbReference>
<dbReference type="Gene3D" id="3.40.50.1240">
    <property type="entry name" value="Phosphoglycerate mutase-like"/>
    <property type="match status" value="1"/>
</dbReference>
<keyword evidence="2" id="KW-1185">Reference proteome</keyword>
<protein>
    <recommendedName>
        <fullName evidence="3">Histidine phosphatase family protein</fullName>
    </recommendedName>
</protein>
<evidence type="ECO:0000313" key="2">
    <source>
        <dbReference type="Proteomes" id="UP000436483"/>
    </source>
</evidence>
<reference evidence="1 2" key="1">
    <citation type="submission" date="2019-12" db="EMBL/GenBank/DDBJ databases">
        <authorList>
            <person name="Yuan C.-G."/>
        </authorList>
    </citation>
    <scope>NUCLEOTIDE SEQUENCE [LARGE SCALE GENOMIC DNA]</scope>
    <source>
        <strain evidence="1 2">KCTC 23863</strain>
    </source>
</reference>
<evidence type="ECO:0008006" key="3">
    <source>
        <dbReference type="Google" id="ProtNLM"/>
    </source>
</evidence>
<reference evidence="1 2" key="2">
    <citation type="submission" date="2020-01" db="EMBL/GenBank/DDBJ databases">
        <title>Microvirga sp. nov., an arsenate reduction bacterium isolated from Tibet hotspring sediments.</title>
        <authorList>
            <person name="Xian W.-D."/>
            <person name="Li W.-J."/>
        </authorList>
    </citation>
    <scope>NUCLEOTIDE SEQUENCE [LARGE SCALE GENOMIC DNA]</scope>
    <source>
        <strain evidence="1 2">KCTC 23863</strain>
    </source>
</reference>
<comment type="caution">
    <text evidence="1">The sequence shown here is derived from an EMBL/GenBank/DDBJ whole genome shotgun (WGS) entry which is preliminary data.</text>
</comment>
<dbReference type="AlphaFoldDB" id="A0A7X3MSH2"/>
<proteinExistence type="predicted"/>
<dbReference type="Pfam" id="PF00300">
    <property type="entry name" value="His_Phos_1"/>
    <property type="match status" value="1"/>
</dbReference>
<evidence type="ECO:0000313" key="1">
    <source>
        <dbReference type="EMBL" id="MXQ12331.1"/>
    </source>
</evidence>
<dbReference type="SUPFAM" id="SSF53254">
    <property type="entry name" value="Phosphoglycerate mutase-like"/>
    <property type="match status" value="1"/>
</dbReference>
<dbReference type="OrthoDB" id="2237472at2"/>
<dbReference type="RefSeq" id="WP_160884926.1">
    <property type="nucleotide sequence ID" value="NZ_WURB01000008.1"/>
</dbReference>
<accession>A0A7X3MSH2</accession>
<dbReference type="CDD" id="cd07040">
    <property type="entry name" value="HP"/>
    <property type="match status" value="1"/>
</dbReference>
<name>A0A7X3MSH2_9HYPH</name>
<dbReference type="InterPro" id="IPR029033">
    <property type="entry name" value="His_PPase_superfam"/>
</dbReference>
<sequence>MSWIRAQIGVWLLGAVLALTVICPAGSQSLTPVTVQEPEGRALVERLRRGGLVLFFRHADTTGMPCDSSYRIGDRAGQRNLSPEGREQSRRIGEVLQRLGIPVAEPVLAGPVFRARDTAEIAFGRGRVQVTDSLLADDYAGGRLQWILNEHRRLMSEPVPDGVNRVLVGHRTPAIMVLGPSVGGTALPEGGAIVLEPGGAPKILGVLTPASIPNRGFHGC</sequence>
<dbReference type="Proteomes" id="UP000436483">
    <property type="component" value="Unassembled WGS sequence"/>
</dbReference>
<gene>
    <name evidence="1" type="ORF">GR328_12830</name>
</gene>
<organism evidence="1 2">
    <name type="scientific">Microvirga makkahensis</name>
    <dbReference type="NCBI Taxonomy" id="1128670"/>
    <lineage>
        <taxon>Bacteria</taxon>
        <taxon>Pseudomonadati</taxon>
        <taxon>Pseudomonadota</taxon>
        <taxon>Alphaproteobacteria</taxon>
        <taxon>Hyphomicrobiales</taxon>
        <taxon>Methylobacteriaceae</taxon>
        <taxon>Microvirga</taxon>
    </lineage>
</organism>
<dbReference type="EMBL" id="WURB01000008">
    <property type="protein sequence ID" value="MXQ12331.1"/>
    <property type="molecule type" value="Genomic_DNA"/>
</dbReference>